<protein>
    <submittedName>
        <fullName evidence="1">Uncharacterized protein</fullName>
    </submittedName>
</protein>
<proteinExistence type="predicted"/>
<accession>A0A7D5P1G0</accession>
<reference evidence="1 2" key="1">
    <citation type="submission" date="2020-07" db="EMBL/GenBank/DDBJ databases">
        <title>Halosimplex pelagicum sp. nov. and Halosimplex rubrum sp. nov., isolated from salted brown alga Laminaria, and emended description of the genus Halosimplex.</title>
        <authorList>
            <person name="Cui H."/>
        </authorList>
    </citation>
    <scope>NUCLEOTIDE SEQUENCE [LARGE SCALE GENOMIC DNA]</scope>
    <source>
        <strain evidence="1 2">R27</strain>
    </source>
</reference>
<organism evidence="1 2">
    <name type="scientific">Halosimplex rubrum</name>
    <dbReference type="NCBI Taxonomy" id="869889"/>
    <lineage>
        <taxon>Archaea</taxon>
        <taxon>Methanobacteriati</taxon>
        <taxon>Methanobacteriota</taxon>
        <taxon>Stenosarchaea group</taxon>
        <taxon>Halobacteria</taxon>
        <taxon>Halobacteriales</taxon>
        <taxon>Haloarculaceae</taxon>
        <taxon>Halosimplex</taxon>
    </lineage>
</organism>
<dbReference type="EMBL" id="CP058910">
    <property type="protein sequence ID" value="QLH78663.1"/>
    <property type="molecule type" value="Genomic_DNA"/>
</dbReference>
<dbReference type="KEGG" id="hrr:HZS55_15810"/>
<evidence type="ECO:0000313" key="2">
    <source>
        <dbReference type="Proteomes" id="UP000509667"/>
    </source>
</evidence>
<keyword evidence="2" id="KW-1185">Reference proteome</keyword>
<sequence>MSKWSDTDEQRIWEGLVVQSHGPDGVDAFDYLRGGSRADDGRGAR</sequence>
<gene>
    <name evidence="1" type="ORF">HZS55_15810</name>
</gene>
<dbReference type="Proteomes" id="UP000509667">
    <property type="component" value="Chromosome"/>
</dbReference>
<name>A0A7D5P1G0_9EURY</name>
<dbReference type="AlphaFoldDB" id="A0A7D5P1G0"/>
<dbReference type="GeneID" id="56079359"/>
<evidence type="ECO:0000313" key="1">
    <source>
        <dbReference type="EMBL" id="QLH78663.1"/>
    </source>
</evidence>
<dbReference type="RefSeq" id="WP_179908542.1">
    <property type="nucleotide sequence ID" value="NZ_CP058910.1"/>
</dbReference>